<sequence length="329" mass="34517">MTAEKIFPTEKLSATLLYPVTGLAAGTPVLLRKLTAPQRERRAEAAALKAKRDEITAEATEAAEAAFTRRLVSEADPVKRAAMLQSREAAQVTARQVELEQAKAARKEQRSKLGDTAGAAALLLVVGGPLVWSLARPWIQPGIGVLLGVWWIAALIHAPTRGKEAPADGQEEQDGPVPAVDEEPAEEDPVEAPRASVPTPVEAHSLTASLTASGSSVLLTRLAADLGTAHPSWTGSTKAVRALLSQARVPVREGVRTPDGNGPGVHHQDVPPLPSPSETPAVANVGPGQSANANANNTREWSTREGFVMQTDPDNPARTIIVGRPATAA</sequence>
<gene>
    <name evidence="2" type="ORF">OHA16_19360</name>
</gene>
<evidence type="ECO:0000256" key="1">
    <source>
        <dbReference type="SAM" id="MobiDB-lite"/>
    </source>
</evidence>
<feature type="compositionally biased region" description="Acidic residues" evidence="1">
    <location>
        <begin position="169"/>
        <end position="190"/>
    </location>
</feature>
<reference evidence="2" key="1">
    <citation type="submission" date="2022-10" db="EMBL/GenBank/DDBJ databases">
        <title>The complete genomes of actinobacterial strains from the NBC collection.</title>
        <authorList>
            <person name="Joergensen T.S."/>
            <person name="Alvarez Arevalo M."/>
            <person name="Sterndorff E.B."/>
            <person name="Faurdal D."/>
            <person name="Vuksanovic O."/>
            <person name="Mourched A.-S."/>
            <person name="Charusanti P."/>
            <person name="Shaw S."/>
            <person name="Blin K."/>
            <person name="Weber T."/>
        </authorList>
    </citation>
    <scope>NUCLEOTIDE SEQUENCE</scope>
    <source>
        <strain evidence="2">NBC_00222</strain>
    </source>
</reference>
<keyword evidence="3" id="KW-1185">Reference proteome</keyword>
<evidence type="ECO:0000313" key="3">
    <source>
        <dbReference type="Proteomes" id="UP001432222"/>
    </source>
</evidence>
<name>A0ABZ1U2G3_9ACTN</name>
<dbReference type="EMBL" id="CP108110">
    <property type="protein sequence ID" value="WUQ84935.1"/>
    <property type="molecule type" value="Genomic_DNA"/>
</dbReference>
<dbReference type="RefSeq" id="WP_328955751.1">
    <property type="nucleotide sequence ID" value="NZ_CP108110.1"/>
</dbReference>
<protein>
    <submittedName>
        <fullName evidence="2">Uncharacterized protein</fullName>
    </submittedName>
</protein>
<organism evidence="2 3">
    <name type="scientific">Kitasatospora purpeofusca</name>
    <dbReference type="NCBI Taxonomy" id="67352"/>
    <lineage>
        <taxon>Bacteria</taxon>
        <taxon>Bacillati</taxon>
        <taxon>Actinomycetota</taxon>
        <taxon>Actinomycetes</taxon>
        <taxon>Kitasatosporales</taxon>
        <taxon>Streptomycetaceae</taxon>
        <taxon>Kitasatospora</taxon>
    </lineage>
</organism>
<evidence type="ECO:0000313" key="2">
    <source>
        <dbReference type="EMBL" id="WUQ84935.1"/>
    </source>
</evidence>
<dbReference type="Proteomes" id="UP001432222">
    <property type="component" value="Chromosome"/>
</dbReference>
<accession>A0ABZ1U2G3</accession>
<feature type="region of interest" description="Disordered" evidence="1">
    <location>
        <begin position="163"/>
        <end position="197"/>
    </location>
</feature>
<proteinExistence type="predicted"/>